<dbReference type="PRINTS" id="PR00821">
    <property type="entry name" value="TAGLIPASE"/>
</dbReference>
<dbReference type="GO" id="GO:0016042">
    <property type="term" value="P:lipid catabolic process"/>
    <property type="evidence" value="ECO:0007669"/>
    <property type="project" value="TreeGrafter"/>
</dbReference>
<gene>
    <name evidence="7" type="ORF">ACAOBT_LOCUS30540</name>
</gene>
<feature type="domain" description="Lipase" evidence="6">
    <location>
        <begin position="34"/>
        <end position="278"/>
    </location>
</feature>
<dbReference type="CDD" id="cd00707">
    <property type="entry name" value="Pancreat_lipase_like"/>
    <property type="match status" value="1"/>
</dbReference>
<comment type="subcellular location">
    <subcellularLocation>
        <location evidence="1">Secreted</location>
    </subcellularLocation>
</comment>
<dbReference type="PANTHER" id="PTHR11610">
    <property type="entry name" value="LIPASE"/>
    <property type="match status" value="1"/>
</dbReference>
<dbReference type="PANTHER" id="PTHR11610:SF173">
    <property type="entry name" value="LIPASE DOMAIN-CONTAINING PROTEIN-RELATED"/>
    <property type="match status" value="1"/>
</dbReference>
<feature type="chain" id="PRO_5040452609" description="Lipase domain-containing protein" evidence="5">
    <location>
        <begin position="21"/>
        <end position="329"/>
    </location>
</feature>
<feature type="signal peptide" evidence="5">
    <location>
        <begin position="1"/>
        <end position="20"/>
    </location>
</feature>
<keyword evidence="8" id="KW-1185">Reference proteome</keyword>
<reference evidence="7" key="1">
    <citation type="submission" date="2022-03" db="EMBL/GenBank/DDBJ databases">
        <authorList>
            <person name="Sayadi A."/>
        </authorList>
    </citation>
    <scope>NUCLEOTIDE SEQUENCE</scope>
</reference>
<keyword evidence="3" id="KW-0964">Secreted</keyword>
<comment type="similarity">
    <text evidence="2 4">Belongs to the AB hydrolase superfamily. Lipase family.</text>
</comment>
<evidence type="ECO:0000256" key="3">
    <source>
        <dbReference type="ARBA" id="ARBA00022525"/>
    </source>
</evidence>
<evidence type="ECO:0000313" key="7">
    <source>
        <dbReference type="EMBL" id="CAH2008973.1"/>
    </source>
</evidence>
<comment type="caution">
    <text evidence="7">The sequence shown here is derived from an EMBL/GenBank/DDBJ whole genome shotgun (WGS) entry which is preliminary data.</text>
</comment>
<organism evidence="7 8">
    <name type="scientific">Acanthoscelides obtectus</name>
    <name type="common">Bean weevil</name>
    <name type="synonym">Bruchus obtectus</name>
    <dbReference type="NCBI Taxonomy" id="200917"/>
    <lineage>
        <taxon>Eukaryota</taxon>
        <taxon>Metazoa</taxon>
        <taxon>Ecdysozoa</taxon>
        <taxon>Arthropoda</taxon>
        <taxon>Hexapoda</taxon>
        <taxon>Insecta</taxon>
        <taxon>Pterygota</taxon>
        <taxon>Neoptera</taxon>
        <taxon>Endopterygota</taxon>
        <taxon>Coleoptera</taxon>
        <taxon>Polyphaga</taxon>
        <taxon>Cucujiformia</taxon>
        <taxon>Chrysomeloidea</taxon>
        <taxon>Chrysomelidae</taxon>
        <taxon>Bruchinae</taxon>
        <taxon>Bruchini</taxon>
        <taxon>Acanthoscelides</taxon>
    </lineage>
</organism>
<proteinExistence type="inferred from homology"/>
<dbReference type="GO" id="GO:0016298">
    <property type="term" value="F:lipase activity"/>
    <property type="evidence" value="ECO:0007669"/>
    <property type="project" value="InterPro"/>
</dbReference>
<dbReference type="InterPro" id="IPR000734">
    <property type="entry name" value="TAG_lipase"/>
</dbReference>
<evidence type="ECO:0000256" key="1">
    <source>
        <dbReference type="ARBA" id="ARBA00004613"/>
    </source>
</evidence>
<evidence type="ECO:0000256" key="4">
    <source>
        <dbReference type="RuleBase" id="RU004262"/>
    </source>
</evidence>
<dbReference type="InterPro" id="IPR033906">
    <property type="entry name" value="Lipase_N"/>
</dbReference>
<dbReference type="GO" id="GO:0017171">
    <property type="term" value="F:serine hydrolase activity"/>
    <property type="evidence" value="ECO:0007669"/>
    <property type="project" value="TreeGrafter"/>
</dbReference>
<dbReference type="AlphaFoldDB" id="A0A9P0Q3P0"/>
<dbReference type="InterPro" id="IPR029058">
    <property type="entry name" value="AB_hydrolase_fold"/>
</dbReference>
<keyword evidence="5" id="KW-0732">Signal</keyword>
<evidence type="ECO:0000313" key="8">
    <source>
        <dbReference type="Proteomes" id="UP001152888"/>
    </source>
</evidence>
<dbReference type="Proteomes" id="UP001152888">
    <property type="component" value="Unassembled WGS sequence"/>
</dbReference>
<dbReference type="SUPFAM" id="SSF53474">
    <property type="entry name" value="alpha/beta-Hydrolases"/>
    <property type="match status" value="1"/>
</dbReference>
<name>A0A9P0Q3P0_ACAOB</name>
<dbReference type="Gene3D" id="3.40.50.1820">
    <property type="entry name" value="alpha/beta hydrolase"/>
    <property type="match status" value="1"/>
</dbReference>
<dbReference type="OrthoDB" id="199913at2759"/>
<evidence type="ECO:0000256" key="5">
    <source>
        <dbReference type="SAM" id="SignalP"/>
    </source>
</evidence>
<accession>A0A9P0Q3P0</accession>
<dbReference type="GO" id="GO:0005615">
    <property type="term" value="C:extracellular space"/>
    <property type="evidence" value="ECO:0007669"/>
    <property type="project" value="TreeGrafter"/>
</dbReference>
<evidence type="ECO:0000259" key="6">
    <source>
        <dbReference type="Pfam" id="PF00151"/>
    </source>
</evidence>
<dbReference type="InterPro" id="IPR013818">
    <property type="entry name" value="Lipase"/>
</dbReference>
<dbReference type="EMBL" id="CAKOFQ010007843">
    <property type="protein sequence ID" value="CAH2008973.1"/>
    <property type="molecule type" value="Genomic_DNA"/>
</dbReference>
<dbReference type="Pfam" id="PF00151">
    <property type="entry name" value="Lipase"/>
    <property type="match status" value="1"/>
</dbReference>
<evidence type="ECO:0000256" key="2">
    <source>
        <dbReference type="ARBA" id="ARBA00010701"/>
    </source>
</evidence>
<protein>
    <recommendedName>
        <fullName evidence="6">Lipase domain-containing protein</fullName>
    </recommendedName>
</protein>
<sequence length="329" mass="37467">MWVVPVVLVLFCDFFANGSASIFPLFPETLYHYSPPENDVYFYMYHRSNLSHAHPIIIGNRSTLDYSPFDPEIATVIIIHGWTHGKDVPWIKEMREVMAQSGYWNVIVLDWGALSHCMYIEARVHTLVVAKQLRRFLLFLVDNADVNLDTVHMIGHSMGAHISGDASRQIWKRTGRKIGRITGLDPAAPLYEWPHVESLDELLDRTDANFVDGIHTNGRHLGVMTPVGHVDFYPNGGEAQPGCPLWVCSHIRAVEYWIASLSKPDLFKAYPYDAYNRHLEERIGEQPLTAYPMGIDANPNMPFGVYYVDTAFEYQKYVHSVTSLIDSLV</sequence>